<proteinExistence type="predicted"/>
<feature type="transmembrane region" description="Helical" evidence="3">
    <location>
        <begin position="14"/>
        <end position="34"/>
    </location>
</feature>
<feature type="region of interest" description="Disordered" evidence="2">
    <location>
        <begin position="390"/>
        <end position="411"/>
    </location>
</feature>
<evidence type="ECO:0000313" key="7">
    <source>
        <dbReference type="RefSeq" id="XP_022105661.1"/>
    </source>
</evidence>
<evidence type="ECO:0000256" key="2">
    <source>
        <dbReference type="SAM" id="MobiDB-lite"/>
    </source>
</evidence>
<dbReference type="GO" id="GO:0005509">
    <property type="term" value="F:calcium ion binding"/>
    <property type="evidence" value="ECO:0007669"/>
    <property type="project" value="InterPro"/>
</dbReference>
<keyword evidence="6" id="KW-1185">Reference proteome</keyword>
<keyword evidence="3" id="KW-1133">Transmembrane helix</keyword>
<dbReference type="InterPro" id="IPR011992">
    <property type="entry name" value="EF-hand-dom_pair"/>
</dbReference>
<dbReference type="OrthoDB" id="415358at2759"/>
<organism evidence="6 7">
    <name type="scientific">Acanthaster planci</name>
    <name type="common">Crown-of-thorns starfish</name>
    <dbReference type="NCBI Taxonomy" id="133434"/>
    <lineage>
        <taxon>Eukaryota</taxon>
        <taxon>Metazoa</taxon>
        <taxon>Echinodermata</taxon>
        <taxon>Eleutherozoa</taxon>
        <taxon>Asterozoa</taxon>
        <taxon>Asteroidea</taxon>
        <taxon>Valvatacea</taxon>
        <taxon>Valvatida</taxon>
        <taxon>Acanthasteridae</taxon>
        <taxon>Acanthaster</taxon>
    </lineage>
</organism>
<dbReference type="InterPro" id="IPR002048">
    <property type="entry name" value="EF_hand_dom"/>
</dbReference>
<feature type="coiled-coil region" evidence="1">
    <location>
        <begin position="321"/>
        <end position="355"/>
    </location>
</feature>
<dbReference type="PROSITE" id="PS50222">
    <property type="entry name" value="EF_HAND_2"/>
    <property type="match status" value="1"/>
</dbReference>
<evidence type="ECO:0000259" key="4">
    <source>
        <dbReference type="PROSITE" id="PS50222"/>
    </source>
</evidence>
<dbReference type="KEGG" id="aplc:110987321"/>
<feature type="compositionally biased region" description="Basic and acidic residues" evidence="2">
    <location>
        <begin position="397"/>
        <end position="411"/>
    </location>
</feature>
<keyword evidence="3" id="KW-0812">Transmembrane</keyword>
<dbReference type="InterPro" id="IPR041667">
    <property type="entry name" value="Cupin_8"/>
</dbReference>
<reference evidence="7" key="1">
    <citation type="submission" date="2025-08" db="UniProtKB">
        <authorList>
            <consortium name="RefSeq"/>
        </authorList>
    </citation>
    <scope>IDENTIFICATION</scope>
</reference>
<dbReference type="GeneID" id="110987321"/>
<dbReference type="Gene3D" id="2.60.120.650">
    <property type="entry name" value="Cupin"/>
    <property type="match status" value="1"/>
</dbReference>
<dbReference type="AlphaFoldDB" id="A0A8B7ZQF2"/>
<evidence type="ECO:0000256" key="1">
    <source>
        <dbReference type="SAM" id="Coils"/>
    </source>
</evidence>
<dbReference type="SUPFAM" id="SSF51197">
    <property type="entry name" value="Clavaminate synthase-like"/>
    <property type="match status" value="1"/>
</dbReference>
<dbReference type="Pfam" id="PF13621">
    <property type="entry name" value="Cupin_8"/>
    <property type="match status" value="1"/>
</dbReference>
<sequence length="411" mass="46284">MVTRESILRSSLGAVRRAFLSCNIVVCVVCFFAFSSSKNVDCVDEPPAMPAGHLKPLGWHRVAEAGVDTVQFVPEPGVFFEDYVRKGRPLLMKGAARSMKAFKLWNDEYMRAAFGDVEVEVEEGKKENRSRGLWAMRLDEFLDEYQLGDMYMVASVPREMAGEVELLSCMLCGGFTKNLQDAVIWFSSGDTKSVLHFDALDNINCVMDGRKEFFLVDKNDKANVFIDHPEGSFSGVDVDKVDMYKYPGLSQVPWYNVTMQPGDCFFIPYRWFHQVRSAAGRSLAINIWFVHLLQFNSSDCKAKGKLPDFEPLAQFELASDSEQLRGEIANFIDELDDAELHIEDLSKLAADLEISDQESLKVFQTLDQDKDGGVTIDEVYSCNMNNVQAQAPGLATRDTDGEKFDDNHDEL</sequence>
<dbReference type="RefSeq" id="XP_022105661.1">
    <property type="nucleotide sequence ID" value="XM_022249969.1"/>
</dbReference>
<keyword evidence="3" id="KW-0472">Membrane</keyword>
<dbReference type="PANTHER" id="PTHR12461:SF42">
    <property type="entry name" value="JMJC DOMAIN-CONTAINING PROTEIN"/>
    <property type="match status" value="1"/>
</dbReference>
<evidence type="ECO:0000259" key="5">
    <source>
        <dbReference type="PROSITE" id="PS51184"/>
    </source>
</evidence>
<evidence type="ECO:0000313" key="6">
    <source>
        <dbReference type="Proteomes" id="UP000694845"/>
    </source>
</evidence>
<dbReference type="InterPro" id="IPR003347">
    <property type="entry name" value="JmjC_dom"/>
</dbReference>
<dbReference type="FunFam" id="2.60.120.650:FF:000025">
    <property type="entry name" value="Lysine-specific demethylase 8"/>
    <property type="match status" value="1"/>
</dbReference>
<name>A0A8B7ZQF2_ACAPL</name>
<evidence type="ECO:0000256" key="3">
    <source>
        <dbReference type="SAM" id="Phobius"/>
    </source>
</evidence>
<feature type="domain" description="EF-hand" evidence="4">
    <location>
        <begin position="354"/>
        <end position="389"/>
    </location>
</feature>
<dbReference type="PROSITE" id="PS51184">
    <property type="entry name" value="JMJC"/>
    <property type="match status" value="1"/>
</dbReference>
<dbReference type="OMA" id="DNINCIL"/>
<accession>A0A8B7ZQF2</accession>
<keyword evidence="1" id="KW-0175">Coiled coil</keyword>
<feature type="domain" description="JmjC" evidence="5">
    <location>
        <begin position="145"/>
        <end position="306"/>
    </location>
</feature>
<protein>
    <submittedName>
        <fullName evidence="7">JmjC domain-containing protein 7-like isoform X1</fullName>
    </submittedName>
</protein>
<dbReference type="Proteomes" id="UP000694845">
    <property type="component" value="Unplaced"/>
</dbReference>
<gene>
    <name evidence="7" type="primary">LOC110987321</name>
</gene>
<dbReference type="SMART" id="SM00558">
    <property type="entry name" value="JmjC"/>
    <property type="match status" value="1"/>
</dbReference>
<dbReference type="PANTHER" id="PTHR12461">
    <property type="entry name" value="HYPOXIA-INDUCIBLE FACTOR 1 ALPHA INHIBITOR-RELATED"/>
    <property type="match status" value="1"/>
</dbReference>
<dbReference type="SUPFAM" id="SSF47473">
    <property type="entry name" value="EF-hand"/>
    <property type="match status" value="1"/>
</dbReference>